<dbReference type="EMBL" id="BTGU01000891">
    <property type="protein sequence ID" value="GMN69625.1"/>
    <property type="molecule type" value="Genomic_DNA"/>
</dbReference>
<name>A0AA88EAY2_FICCA</name>
<gene>
    <name evidence="1" type="ORF">TIFTF001_038671</name>
</gene>
<sequence length="86" mass="9836">MPEKERSAFHALVLTMSSSPRQQCDETCIRRGLQDRFYEQVRMEGTVNLLPIRGKNLGMVMMPHSTMEGLIDKSLVDATENSDMFE</sequence>
<dbReference type="AlphaFoldDB" id="A0AA88EAY2"/>
<organism evidence="1 2">
    <name type="scientific">Ficus carica</name>
    <name type="common">Common fig</name>
    <dbReference type="NCBI Taxonomy" id="3494"/>
    <lineage>
        <taxon>Eukaryota</taxon>
        <taxon>Viridiplantae</taxon>
        <taxon>Streptophyta</taxon>
        <taxon>Embryophyta</taxon>
        <taxon>Tracheophyta</taxon>
        <taxon>Spermatophyta</taxon>
        <taxon>Magnoliopsida</taxon>
        <taxon>eudicotyledons</taxon>
        <taxon>Gunneridae</taxon>
        <taxon>Pentapetalae</taxon>
        <taxon>rosids</taxon>
        <taxon>fabids</taxon>
        <taxon>Rosales</taxon>
        <taxon>Moraceae</taxon>
        <taxon>Ficeae</taxon>
        <taxon>Ficus</taxon>
    </lineage>
</organism>
<proteinExistence type="predicted"/>
<reference evidence="1" key="1">
    <citation type="submission" date="2023-07" db="EMBL/GenBank/DDBJ databases">
        <title>draft genome sequence of fig (Ficus carica).</title>
        <authorList>
            <person name="Takahashi T."/>
            <person name="Nishimura K."/>
        </authorList>
    </citation>
    <scope>NUCLEOTIDE SEQUENCE</scope>
</reference>
<evidence type="ECO:0000313" key="1">
    <source>
        <dbReference type="EMBL" id="GMN69625.1"/>
    </source>
</evidence>
<protein>
    <submittedName>
        <fullName evidence="1">Uncharacterized protein</fullName>
    </submittedName>
</protein>
<evidence type="ECO:0000313" key="2">
    <source>
        <dbReference type="Proteomes" id="UP001187192"/>
    </source>
</evidence>
<dbReference type="Proteomes" id="UP001187192">
    <property type="component" value="Unassembled WGS sequence"/>
</dbReference>
<comment type="caution">
    <text evidence="1">The sequence shown here is derived from an EMBL/GenBank/DDBJ whole genome shotgun (WGS) entry which is preliminary data.</text>
</comment>
<keyword evidence="2" id="KW-1185">Reference proteome</keyword>
<accession>A0AA88EAY2</accession>